<dbReference type="RefSeq" id="WP_309549492.1">
    <property type="nucleotide sequence ID" value="NZ_CP133762.1"/>
</dbReference>
<protein>
    <submittedName>
        <fullName evidence="1">Uncharacterized protein</fullName>
    </submittedName>
</protein>
<organism evidence="1 2">
    <name type="scientific">Streptomyces roseicoloratus</name>
    <dbReference type="NCBI Taxonomy" id="2508722"/>
    <lineage>
        <taxon>Bacteria</taxon>
        <taxon>Bacillati</taxon>
        <taxon>Actinomycetota</taxon>
        <taxon>Actinomycetes</taxon>
        <taxon>Kitasatosporales</taxon>
        <taxon>Streptomycetaceae</taxon>
        <taxon>Streptomyces</taxon>
    </lineage>
</organism>
<reference evidence="1 2" key="1">
    <citation type="submission" date="2023-09" db="EMBL/GenBank/DDBJ databases">
        <title>Complete genome of Streptomyces roseicoloratus T14.</title>
        <authorList>
            <person name="Bashizi T."/>
            <person name="Kim M.-J."/>
            <person name="Lee G."/>
            <person name="Tagele S.B."/>
            <person name="Shin J.-H."/>
        </authorList>
    </citation>
    <scope>NUCLEOTIDE SEQUENCE [LARGE SCALE GENOMIC DNA]</scope>
    <source>
        <strain evidence="1 2">T14</strain>
    </source>
</reference>
<sequence>MHVFQPGGSSTPVPQVTADERGEQILAVFDIRVRDHRYRREVP</sequence>
<keyword evidence="2" id="KW-1185">Reference proteome</keyword>
<dbReference type="EMBL" id="CP133762">
    <property type="protein sequence ID" value="WMX47531.1"/>
    <property type="molecule type" value="Genomic_DNA"/>
</dbReference>
<name>A0ABY9RZD4_9ACTN</name>
<dbReference type="Proteomes" id="UP001250858">
    <property type="component" value="Chromosome"/>
</dbReference>
<gene>
    <name evidence="1" type="ORF">RGF97_25695</name>
</gene>
<evidence type="ECO:0000313" key="1">
    <source>
        <dbReference type="EMBL" id="WMX47531.1"/>
    </source>
</evidence>
<evidence type="ECO:0000313" key="2">
    <source>
        <dbReference type="Proteomes" id="UP001250858"/>
    </source>
</evidence>
<accession>A0ABY9RZD4</accession>
<proteinExistence type="predicted"/>